<protein>
    <submittedName>
        <fullName evidence="2">Uncharacterized protein</fullName>
    </submittedName>
</protein>
<reference evidence="2 3" key="1">
    <citation type="journal article" date="2024" name="G3 (Bethesda)">
        <title>Genome assembly of Hibiscus sabdariffa L. provides insights into metabolisms of medicinal natural products.</title>
        <authorList>
            <person name="Kim T."/>
        </authorList>
    </citation>
    <scope>NUCLEOTIDE SEQUENCE [LARGE SCALE GENOMIC DNA]</scope>
    <source>
        <strain evidence="2">TK-2024</strain>
        <tissue evidence="2">Old leaves</tissue>
    </source>
</reference>
<evidence type="ECO:0000313" key="3">
    <source>
        <dbReference type="Proteomes" id="UP001396334"/>
    </source>
</evidence>
<organism evidence="2 3">
    <name type="scientific">Hibiscus sabdariffa</name>
    <name type="common">roselle</name>
    <dbReference type="NCBI Taxonomy" id="183260"/>
    <lineage>
        <taxon>Eukaryota</taxon>
        <taxon>Viridiplantae</taxon>
        <taxon>Streptophyta</taxon>
        <taxon>Embryophyta</taxon>
        <taxon>Tracheophyta</taxon>
        <taxon>Spermatophyta</taxon>
        <taxon>Magnoliopsida</taxon>
        <taxon>eudicotyledons</taxon>
        <taxon>Gunneridae</taxon>
        <taxon>Pentapetalae</taxon>
        <taxon>rosids</taxon>
        <taxon>malvids</taxon>
        <taxon>Malvales</taxon>
        <taxon>Malvaceae</taxon>
        <taxon>Malvoideae</taxon>
        <taxon>Hibiscus</taxon>
    </lineage>
</organism>
<dbReference type="EMBL" id="JBBPBN010000005">
    <property type="protein sequence ID" value="KAK9036859.1"/>
    <property type="molecule type" value="Genomic_DNA"/>
</dbReference>
<keyword evidence="3" id="KW-1185">Reference proteome</keyword>
<feature type="compositionally biased region" description="Acidic residues" evidence="1">
    <location>
        <begin position="15"/>
        <end position="24"/>
    </location>
</feature>
<evidence type="ECO:0000256" key="1">
    <source>
        <dbReference type="SAM" id="MobiDB-lite"/>
    </source>
</evidence>
<name>A0ABR2THX9_9ROSI</name>
<gene>
    <name evidence="2" type="ORF">V6N11_021784</name>
</gene>
<accession>A0ABR2THX9</accession>
<evidence type="ECO:0000313" key="2">
    <source>
        <dbReference type="EMBL" id="KAK9036859.1"/>
    </source>
</evidence>
<dbReference type="Proteomes" id="UP001396334">
    <property type="component" value="Unassembled WGS sequence"/>
</dbReference>
<sequence length="178" mass="18692">MEVVHAHDIVCQCEEADASSEESDQEVRGREAAQDDFAELPGQVEKRVADNGGQDGPPGEKGITVWRVGPMLAVSGEALTSVKVAVGDKGLHAVIESELDSTLHRDRTTFSNSDLVGEENLSVVPVEVSAAVPGHPVVSQSNPSEVVVFGGVTRKVRSANDLVINTVSGKQGTALLRA</sequence>
<feature type="region of interest" description="Disordered" evidence="1">
    <location>
        <begin position="15"/>
        <end position="62"/>
    </location>
</feature>
<comment type="caution">
    <text evidence="2">The sequence shown here is derived from an EMBL/GenBank/DDBJ whole genome shotgun (WGS) entry which is preliminary data.</text>
</comment>
<proteinExistence type="predicted"/>